<dbReference type="InterPro" id="IPR002941">
    <property type="entry name" value="DNA_methylase_N4/N6"/>
</dbReference>
<proteinExistence type="inferred from homology"/>
<gene>
    <name evidence="10" type="ORF">U14_00396</name>
</gene>
<dbReference type="InterPro" id="IPR001091">
    <property type="entry name" value="RM_Methyltransferase"/>
</dbReference>
<dbReference type="EMBL" id="DF820455">
    <property type="protein sequence ID" value="GAK49178.1"/>
    <property type="molecule type" value="Genomic_DNA"/>
</dbReference>
<evidence type="ECO:0000256" key="6">
    <source>
        <dbReference type="ARBA" id="ARBA00023125"/>
    </source>
</evidence>
<dbReference type="GO" id="GO:0009307">
    <property type="term" value="P:DNA restriction-modification system"/>
    <property type="evidence" value="ECO:0007669"/>
    <property type="project" value="UniProtKB-KW"/>
</dbReference>
<dbReference type="HOGENOM" id="CLU_027633_0_0_0"/>
<keyword evidence="5" id="KW-0680">Restriction system</keyword>
<evidence type="ECO:0000256" key="3">
    <source>
        <dbReference type="ARBA" id="ARBA00022679"/>
    </source>
</evidence>
<dbReference type="Pfam" id="PF01555">
    <property type="entry name" value="N6_N4_Mtase"/>
    <property type="match status" value="1"/>
</dbReference>
<name>A0A0S6VPZ1_9BACT</name>
<evidence type="ECO:0000256" key="7">
    <source>
        <dbReference type="ARBA" id="ARBA00049120"/>
    </source>
</evidence>
<dbReference type="STRING" id="1499966.U14_00396"/>
<dbReference type="Gene3D" id="3.40.50.150">
    <property type="entry name" value="Vaccinia Virus protein VP39"/>
    <property type="match status" value="2"/>
</dbReference>
<sequence>MEQQDLFRHSLTQKQSHGVSEWGTFKDSLKAPVHRWFTYPAGFSFKAVEHSLEMCGIQQGQTVYDPFMGLGTTNVTAKTLGINSIGIEAHPFVFNIAKTKLNWEIHAHDIHHVINDISDKFEHALTTLPINAIEQNFPELILKCYDEETLKKLFVLRNFVLNDDMTPDIRDFFHVVVTALLRNVSKAATGWPYIAPKKIKTTSLNKDALTEFNALALSMLHDIELIKIESGKRYINSLHAPILGDSRNTTDAIRNQSVDHVFTSPPYLNNFDYSDRTRLEMYFWGNAKTWGDISEQVRTRLITSATTQIARTDMKYAISPELKDHSPNIADFIRNAAHELSELRKIKGGKKSYDLMVIGYFNDIFQVLKDVYRVLKPKTKALFVLGDSAPYGVHIPTDKIIGELGVKIGFSDYAIEILRQRGDKWKDNPQQHDVKLQESIVTLSKG</sequence>
<protein>
    <recommendedName>
        <fullName evidence="8">Methyltransferase</fullName>
        <ecNumber evidence="8">2.1.1.-</ecNumber>
    </recommendedName>
</protein>
<dbReference type="PROSITE" id="PS00093">
    <property type="entry name" value="N4_MTASE"/>
    <property type="match status" value="1"/>
</dbReference>
<dbReference type="Proteomes" id="UP000030700">
    <property type="component" value="Unassembled WGS sequence"/>
</dbReference>
<evidence type="ECO:0000259" key="9">
    <source>
        <dbReference type="Pfam" id="PF01555"/>
    </source>
</evidence>
<evidence type="ECO:0000256" key="2">
    <source>
        <dbReference type="ARBA" id="ARBA00022603"/>
    </source>
</evidence>
<dbReference type="PRINTS" id="PR00508">
    <property type="entry name" value="S21N4MTFRASE"/>
</dbReference>
<dbReference type="EC" id="2.1.1.-" evidence="8"/>
<dbReference type="SUPFAM" id="SSF53335">
    <property type="entry name" value="S-adenosyl-L-methionine-dependent methyltransferases"/>
    <property type="match status" value="2"/>
</dbReference>
<evidence type="ECO:0000256" key="1">
    <source>
        <dbReference type="ARBA" id="ARBA00010203"/>
    </source>
</evidence>
<dbReference type="GO" id="GO:0008170">
    <property type="term" value="F:N-methyltransferase activity"/>
    <property type="evidence" value="ECO:0007669"/>
    <property type="project" value="InterPro"/>
</dbReference>
<accession>A0A0S6VPZ1</accession>
<comment type="similarity">
    <text evidence="1">Belongs to the N(4)/N(6)-methyltransferase family. N(4) subfamily.</text>
</comment>
<evidence type="ECO:0000256" key="8">
    <source>
        <dbReference type="RuleBase" id="RU362026"/>
    </source>
</evidence>
<evidence type="ECO:0000256" key="5">
    <source>
        <dbReference type="ARBA" id="ARBA00022747"/>
    </source>
</evidence>
<dbReference type="InterPro" id="IPR017985">
    <property type="entry name" value="MeTrfase_CN4_CS"/>
</dbReference>
<dbReference type="InterPro" id="IPR029063">
    <property type="entry name" value="SAM-dependent_MTases_sf"/>
</dbReference>
<evidence type="ECO:0000313" key="10">
    <source>
        <dbReference type="EMBL" id="GAK49178.1"/>
    </source>
</evidence>
<keyword evidence="11" id="KW-1185">Reference proteome</keyword>
<keyword evidence="3" id="KW-0808">Transferase</keyword>
<feature type="domain" description="DNA methylase N-4/N-6" evidence="9">
    <location>
        <begin position="31"/>
        <end position="98"/>
    </location>
</feature>
<dbReference type="GO" id="GO:0015667">
    <property type="term" value="F:site-specific DNA-methyltransferase (cytosine-N4-specific) activity"/>
    <property type="evidence" value="ECO:0007669"/>
    <property type="project" value="UniProtKB-EC"/>
</dbReference>
<dbReference type="GO" id="GO:0032259">
    <property type="term" value="P:methylation"/>
    <property type="evidence" value="ECO:0007669"/>
    <property type="project" value="UniProtKB-KW"/>
</dbReference>
<keyword evidence="2 10" id="KW-0489">Methyltransferase</keyword>
<evidence type="ECO:0000256" key="4">
    <source>
        <dbReference type="ARBA" id="ARBA00022691"/>
    </source>
</evidence>
<comment type="catalytic activity">
    <reaction evidence="7">
        <text>a 2'-deoxycytidine in DNA + S-adenosyl-L-methionine = an N(4)-methyl-2'-deoxycytidine in DNA + S-adenosyl-L-homocysteine + H(+)</text>
        <dbReference type="Rhea" id="RHEA:16857"/>
        <dbReference type="Rhea" id="RHEA-COMP:11369"/>
        <dbReference type="Rhea" id="RHEA-COMP:13674"/>
        <dbReference type="ChEBI" id="CHEBI:15378"/>
        <dbReference type="ChEBI" id="CHEBI:57856"/>
        <dbReference type="ChEBI" id="CHEBI:59789"/>
        <dbReference type="ChEBI" id="CHEBI:85452"/>
        <dbReference type="ChEBI" id="CHEBI:137933"/>
        <dbReference type="EC" id="2.1.1.113"/>
    </reaction>
</comment>
<keyword evidence="6" id="KW-0238">DNA-binding</keyword>
<dbReference type="AlphaFoldDB" id="A0A0S6VPZ1"/>
<keyword evidence="4" id="KW-0949">S-adenosyl-L-methionine</keyword>
<dbReference type="GO" id="GO:0003677">
    <property type="term" value="F:DNA binding"/>
    <property type="evidence" value="ECO:0007669"/>
    <property type="project" value="UniProtKB-KW"/>
</dbReference>
<organism evidence="10">
    <name type="scientific">Candidatus Moduliflexus flocculans</name>
    <dbReference type="NCBI Taxonomy" id="1499966"/>
    <lineage>
        <taxon>Bacteria</taxon>
        <taxon>Candidatus Moduliflexota</taxon>
        <taxon>Candidatus Moduliflexia</taxon>
        <taxon>Candidatus Moduliflexales</taxon>
        <taxon>Candidatus Moduliflexaceae</taxon>
    </lineage>
</organism>
<reference evidence="10" key="1">
    <citation type="journal article" date="2015" name="PeerJ">
        <title>First genomic representation of candidate bacterial phylum KSB3 points to enhanced environmental sensing as a trigger of wastewater bulking.</title>
        <authorList>
            <person name="Sekiguchi Y."/>
            <person name="Ohashi A."/>
            <person name="Parks D.H."/>
            <person name="Yamauchi T."/>
            <person name="Tyson G.W."/>
            <person name="Hugenholtz P."/>
        </authorList>
    </citation>
    <scope>NUCLEOTIDE SEQUENCE [LARGE SCALE GENOMIC DNA]</scope>
</reference>
<evidence type="ECO:0000313" key="11">
    <source>
        <dbReference type="Proteomes" id="UP000030700"/>
    </source>
</evidence>